<gene>
    <name evidence="2" type="ORF">EVAR_81593_1</name>
</gene>
<dbReference type="AlphaFoldDB" id="A0A4C1WDA8"/>
<evidence type="ECO:0000313" key="2">
    <source>
        <dbReference type="EMBL" id="GBP49033.1"/>
    </source>
</evidence>
<sequence>MPNPSTLLNVRSVIRVYDMYTVNQYTQKGRPGVKSLPRAVGRSSARRPRRCRPPPVARPPLAPVHSYCARA</sequence>
<evidence type="ECO:0000313" key="3">
    <source>
        <dbReference type="Proteomes" id="UP000299102"/>
    </source>
</evidence>
<dbReference type="EMBL" id="BGZK01000536">
    <property type="protein sequence ID" value="GBP49033.1"/>
    <property type="molecule type" value="Genomic_DNA"/>
</dbReference>
<organism evidence="2 3">
    <name type="scientific">Eumeta variegata</name>
    <name type="common">Bagworm moth</name>
    <name type="synonym">Eumeta japonica</name>
    <dbReference type="NCBI Taxonomy" id="151549"/>
    <lineage>
        <taxon>Eukaryota</taxon>
        <taxon>Metazoa</taxon>
        <taxon>Ecdysozoa</taxon>
        <taxon>Arthropoda</taxon>
        <taxon>Hexapoda</taxon>
        <taxon>Insecta</taxon>
        <taxon>Pterygota</taxon>
        <taxon>Neoptera</taxon>
        <taxon>Endopterygota</taxon>
        <taxon>Lepidoptera</taxon>
        <taxon>Glossata</taxon>
        <taxon>Ditrysia</taxon>
        <taxon>Tineoidea</taxon>
        <taxon>Psychidae</taxon>
        <taxon>Oiketicinae</taxon>
        <taxon>Eumeta</taxon>
    </lineage>
</organism>
<dbReference type="Proteomes" id="UP000299102">
    <property type="component" value="Unassembled WGS sequence"/>
</dbReference>
<reference evidence="2 3" key="1">
    <citation type="journal article" date="2019" name="Commun. Biol.">
        <title>The bagworm genome reveals a unique fibroin gene that provides high tensile strength.</title>
        <authorList>
            <person name="Kono N."/>
            <person name="Nakamura H."/>
            <person name="Ohtoshi R."/>
            <person name="Tomita M."/>
            <person name="Numata K."/>
            <person name="Arakawa K."/>
        </authorList>
    </citation>
    <scope>NUCLEOTIDE SEQUENCE [LARGE SCALE GENOMIC DNA]</scope>
</reference>
<feature type="region of interest" description="Disordered" evidence="1">
    <location>
        <begin position="28"/>
        <end position="59"/>
    </location>
</feature>
<proteinExistence type="predicted"/>
<comment type="caution">
    <text evidence="2">The sequence shown here is derived from an EMBL/GenBank/DDBJ whole genome shotgun (WGS) entry which is preliminary data.</text>
</comment>
<accession>A0A4C1WDA8</accession>
<keyword evidence="3" id="KW-1185">Reference proteome</keyword>
<protein>
    <submittedName>
        <fullName evidence="2">Uncharacterized protein</fullName>
    </submittedName>
</protein>
<name>A0A4C1WDA8_EUMVA</name>
<evidence type="ECO:0000256" key="1">
    <source>
        <dbReference type="SAM" id="MobiDB-lite"/>
    </source>
</evidence>